<comment type="similarity">
    <text evidence="7">Belongs to the amino acid-polyamine-organocation (APC) superfamily. Polyamine:cation symporter (PHS) (TC 2.A.3.12) family.</text>
</comment>
<evidence type="ECO:0000256" key="1">
    <source>
        <dbReference type="ARBA" id="ARBA00004651"/>
    </source>
</evidence>
<dbReference type="InterPro" id="IPR044566">
    <property type="entry name" value="RMV1-like"/>
</dbReference>
<dbReference type="PANTHER" id="PTHR45826">
    <property type="entry name" value="POLYAMINE TRANSPORTER PUT1"/>
    <property type="match status" value="1"/>
</dbReference>
<keyword evidence="3" id="KW-1003">Cell membrane</keyword>
<evidence type="ECO:0000256" key="4">
    <source>
        <dbReference type="ARBA" id="ARBA00022692"/>
    </source>
</evidence>
<name>A0A388LJB4_CHABU</name>
<dbReference type="Gene3D" id="1.20.1740.10">
    <property type="entry name" value="Amino acid/polyamine transporter I"/>
    <property type="match status" value="1"/>
</dbReference>
<keyword evidence="6 9" id="KW-0472">Membrane</keyword>
<feature type="transmembrane region" description="Helical" evidence="9">
    <location>
        <begin position="239"/>
        <end position="261"/>
    </location>
</feature>
<protein>
    <recommendedName>
        <fullName evidence="12">Amino acid permease/ SLC12A domain-containing protein</fullName>
    </recommendedName>
</protein>
<keyword evidence="5 9" id="KW-1133">Transmembrane helix</keyword>
<dbReference type="GO" id="GO:0005886">
    <property type="term" value="C:plasma membrane"/>
    <property type="evidence" value="ECO:0007669"/>
    <property type="project" value="UniProtKB-SubCell"/>
</dbReference>
<evidence type="ECO:0000256" key="7">
    <source>
        <dbReference type="ARBA" id="ARBA00024041"/>
    </source>
</evidence>
<evidence type="ECO:0000256" key="9">
    <source>
        <dbReference type="SAM" id="Phobius"/>
    </source>
</evidence>
<dbReference type="Proteomes" id="UP000265515">
    <property type="component" value="Unassembled WGS sequence"/>
</dbReference>
<evidence type="ECO:0000256" key="5">
    <source>
        <dbReference type="ARBA" id="ARBA00022989"/>
    </source>
</evidence>
<dbReference type="EMBL" id="BFEA01000402">
    <property type="protein sequence ID" value="GBG82312.1"/>
    <property type="molecule type" value="Genomic_DNA"/>
</dbReference>
<gene>
    <name evidence="10" type="ORF">CBR_g34596</name>
</gene>
<feature type="transmembrane region" description="Helical" evidence="9">
    <location>
        <begin position="281"/>
        <end position="305"/>
    </location>
</feature>
<evidence type="ECO:0000313" key="11">
    <source>
        <dbReference type="Proteomes" id="UP000265515"/>
    </source>
</evidence>
<accession>A0A388LJB4</accession>
<comment type="subcellular location">
    <subcellularLocation>
        <location evidence="1">Cell membrane</location>
        <topology evidence="1">Multi-pass membrane protein</topology>
    </subcellularLocation>
</comment>
<dbReference type="InterPro" id="IPR002293">
    <property type="entry name" value="AA/rel_permease1"/>
</dbReference>
<dbReference type="STRING" id="69332.A0A388LJB4"/>
<dbReference type="PANTHER" id="PTHR45826:SF25">
    <property type="entry name" value="AMINO ACID PERMEASE-LIKE PROTEIN"/>
    <property type="match status" value="1"/>
</dbReference>
<dbReference type="Pfam" id="PF13520">
    <property type="entry name" value="AA_permease_2"/>
    <property type="match status" value="1"/>
</dbReference>
<proteinExistence type="inferred from homology"/>
<keyword evidence="2" id="KW-0813">Transport</keyword>
<keyword evidence="11" id="KW-1185">Reference proteome</keyword>
<feature type="region of interest" description="Disordered" evidence="8">
    <location>
        <begin position="1"/>
        <end position="63"/>
    </location>
</feature>
<evidence type="ECO:0000256" key="8">
    <source>
        <dbReference type="SAM" id="MobiDB-lite"/>
    </source>
</evidence>
<evidence type="ECO:0000313" key="10">
    <source>
        <dbReference type="EMBL" id="GBG82312.1"/>
    </source>
</evidence>
<evidence type="ECO:0008006" key="12">
    <source>
        <dbReference type="Google" id="ProtNLM"/>
    </source>
</evidence>
<evidence type="ECO:0000256" key="6">
    <source>
        <dbReference type="ARBA" id="ARBA00023136"/>
    </source>
</evidence>
<organism evidence="10 11">
    <name type="scientific">Chara braunii</name>
    <name type="common">Braun's stonewort</name>
    <dbReference type="NCBI Taxonomy" id="69332"/>
    <lineage>
        <taxon>Eukaryota</taxon>
        <taxon>Viridiplantae</taxon>
        <taxon>Streptophyta</taxon>
        <taxon>Charophyceae</taxon>
        <taxon>Charales</taxon>
        <taxon>Characeae</taxon>
        <taxon>Chara</taxon>
    </lineage>
</organism>
<evidence type="ECO:0000256" key="3">
    <source>
        <dbReference type="ARBA" id="ARBA00022475"/>
    </source>
</evidence>
<feature type="transmembrane region" description="Helical" evidence="9">
    <location>
        <begin position="326"/>
        <end position="349"/>
    </location>
</feature>
<evidence type="ECO:0000256" key="2">
    <source>
        <dbReference type="ARBA" id="ARBA00022448"/>
    </source>
</evidence>
<feature type="compositionally biased region" description="Basic residues" evidence="8">
    <location>
        <begin position="1"/>
        <end position="34"/>
    </location>
</feature>
<dbReference type="Gramene" id="GBG82312">
    <property type="protein sequence ID" value="GBG82312"/>
    <property type="gene ID" value="CBR_g34596"/>
</dbReference>
<feature type="compositionally biased region" description="Basic and acidic residues" evidence="8">
    <location>
        <begin position="35"/>
        <end position="46"/>
    </location>
</feature>
<feature type="transmembrane region" description="Helical" evidence="9">
    <location>
        <begin position="355"/>
        <end position="375"/>
    </location>
</feature>
<dbReference type="AlphaFoldDB" id="A0A388LJB4"/>
<sequence length="403" mass="44169">MGKAKRSGKKHSVTRPGKGRRRSGHQKKKKKKKVREISSDNSKEESSTEEESTDTTTSESESELLAIRRARRGRAKKRSQGKRRATKVIPSCGFMTARSPGLRAFLRFLSGLYSCLNRGGTPVTHTQSSGSAMRVLVSLHIDNVFVRIKESGCQEICEMREERYLVCAVLQLAVLGLASPFCCHDYEWQILSSLDYNAADDVNSSPKYEQISDNAVRFKHQGPYGFEDTIGAGGAPLTFIALVLIPCIWSIPLALLTAELSCMIPESGGNVVWVHRAFGPFWAFFNGCIASACSILDNALYPVLFIDYVNAITFNFEEGNGMSSSLCMLIKVALAVSVAVVNICGIDLIGTASLATGLIVLSPFTVMVLLGLRYLSLEWGPSSSPHPVRWGRFITVLLWNTSG</sequence>
<dbReference type="OrthoDB" id="2015288at2759"/>
<keyword evidence="4 9" id="KW-0812">Transmembrane</keyword>
<comment type="caution">
    <text evidence="10">The sequence shown here is derived from an EMBL/GenBank/DDBJ whole genome shotgun (WGS) entry which is preliminary data.</text>
</comment>
<dbReference type="GO" id="GO:0015203">
    <property type="term" value="F:polyamine transmembrane transporter activity"/>
    <property type="evidence" value="ECO:0007669"/>
    <property type="project" value="UniProtKB-ARBA"/>
</dbReference>
<reference evidence="10 11" key="1">
    <citation type="journal article" date="2018" name="Cell">
        <title>The Chara Genome: Secondary Complexity and Implications for Plant Terrestrialization.</title>
        <authorList>
            <person name="Nishiyama T."/>
            <person name="Sakayama H."/>
            <person name="Vries J.D."/>
            <person name="Buschmann H."/>
            <person name="Saint-Marcoux D."/>
            <person name="Ullrich K.K."/>
            <person name="Haas F.B."/>
            <person name="Vanderstraeten L."/>
            <person name="Becker D."/>
            <person name="Lang D."/>
            <person name="Vosolsobe S."/>
            <person name="Rombauts S."/>
            <person name="Wilhelmsson P.K.I."/>
            <person name="Janitza P."/>
            <person name="Kern R."/>
            <person name="Heyl A."/>
            <person name="Rumpler F."/>
            <person name="Villalobos L.I.A.C."/>
            <person name="Clay J.M."/>
            <person name="Skokan R."/>
            <person name="Toyoda A."/>
            <person name="Suzuki Y."/>
            <person name="Kagoshima H."/>
            <person name="Schijlen E."/>
            <person name="Tajeshwar N."/>
            <person name="Catarino B."/>
            <person name="Hetherington A.J."/>
            <person name="Saltykova A."/>
            <person name="Bonnot C."/>
            <person name="Breuninger H."/>
            <person name="Symeonidi A."/>
            <person name="Radhakrishnan G.V."/>
            <person name="Van Nieuwerburgh F."/>
            <person name="Deforce D."/>
            <person name="Chang C."/>
            <person name="Karol K.G."/>
            <person name="Hedrich R."/>
            <person name="Ulvskov P."/>
            <person name="Glockner G."/>
            <person name="Delwiche C.F."/>
            <person name="Petrasek J."/>
            <person name="Van de Peer Y."/>
            <person name="Friml J."/>
            <person name="Beilby M."/>
            <person name="Dolan L."/>
            <person name="Kohara Y."/>
            <person name="Sugano S."/>
            <person name="Fujiyama A."/>
            <person name="Delaux P.-M."/>
            <person name="Quint M."/>
            <person name="TheiBen G."/>
            <person name="Hagemann M."/>
            <person name="Harholt J."/>
            <person name="Dunand C."/>
            <person name="Zachgo S."/>
            <person name="Langdale J."/>
            <person name="Maumus F."/>
            <person name="Straeten D.V.D."/>
            <person name="Gould S.B."/>
            <person name="Rensing S.A."/>
        </authorList>
    </citation>
    <scope>NUCLEOTIDE SEQUENCE [LARGE SCALE GENOMIC DNA]</scope>
    <source>
        <strain evidence="10 11">S276</strain>
    </source>
</reference>